<protein>
    <submittedName>
        <fullName evidence="2">Uncharacterized protein</fullName>
    </submittedName>
</protein>
<comment type="caution">
    <text evidence="2">The sequence shown here is derived from an EMBL/GenBank/DDBJ whole genome shotgun (WGS) entry which is preliminary data.</text>
</comment>
<sequence>MNSTVFLTVLSGVITFVIGQLVLKLVIDPVQELKKTIAQISHSMIERANVIANPGVPNDEVMNETSRHFRQLSSQLHAHLYLIPLFNVTAKIFRLPTKEKILAASSSLIGLSNSILRPSTTEHIHNHNAKRVENVCDSLGIYIAEGGRVPKNQA</sequence>
<name>A0A1R1I7N6_9RHOO</name>
<keyword evidence="3" id="KW-1185">Reference proteome</keyword>
<evidence type="ECO:0000313" key="2">
    <source>
        <dbReference type="EMBL" id="OMG54687.1"/>
    </source>
</evidence>
<keyword evidence="1" id="KW-0812">Transmembrane</keyword>
<evidence type="ECO:0000256" key="1">
    <source>
        <dbReference type="SAM" id="Phobius"/>
    </source>
</evidence>
<accession>A0A1R1I7N6</accession>
<proteinExistence type="predicted"/>
<dbReference type="Proteomes" id="UP000187526">
    <property type="component" value="Unassembled WGS sequence"/>
</dbReference>
<gene>
    <name evidence="2" type="ORF">BJN45_05605</name>
</gene>
<keyword evidence="1" id="KW-0472">Membrane</keyword>
<dbReference type="RefSeq" id="WP_076092977.1">
    <property type="nucleotide sequence ID" value="NZ_MTHD01000002.1"/>
</dbReference>
<feature type="transmembrane region" description="Helical" evidence="1">
    <location>
        <begin position="6"/>
        <end position="27"/>
    </location>
</feature>
<dbReference type="OrthoDB" id="9182595at2"/>
<evidence type="ECO:0000313" key="3">
    <source>
        <dbReference type="Proteomes" id="UP000187526"/>
    </source>
</evidence>
<reference evidence="2 3" key="1">
    <citation type="submission" date="2016-10" db="EMBL/GenBank/DDBJ databases">
        <title>Alkaliphiles isolated from bioreactors.</title>
        <authorList>
            <person name="Salah Z."/>
            <person name="Rout S.P."/>
            <person name="Humphreys P.N."/>
        </authorList>
    </citation>
    <scope>NUCLEOTIDE SEQUENCE [LARGE SCALE GENOMIC DNA]</scope>
    <source>
        <strain evidence="2 3">ZS02</strain>
    </source>
</reference>
<organism evidence="2 3">
    <name type="scientific">Azonexus hydrophilus</name>
    <dbReference type="NCBI Taxonomy" id="418702"/>
    <lineage>
        <taxon>Bacteria</taxon>
        <taxon>Pseudomonadati</taxon>
        <taxon>Pseudomonadota</taxon>
        <taxon>Betaproteobacteria</taxon>
        <taxon>Rhodocyclales</taxon>
        <taxon>Azonexaceae</taxon>
        <taxon>Azonexus</taxon>
    </lineage>
</organism>
<dbReference type="EMBL" id="MTHD01000002">
    <property type="protein sequence ID" value="OMG54687.1"/>
    <property type="molecule type" value="Genomic_DNA"/>
</dbReference>
<keyword evidence="1" id="KW-1133">Transmembrane helix</keyword>
<dbReference type="AlphaFoldDB" id="A0A1R1I7N6"/>